<accession>A0A0A1F915</accession>
<dbReference type="KEGG" id="care:LT85_1016"/>
<sequence length="54" mass="5716">MPEINPQIMQQVAQGQQPGPVQPPVATKPVKKGKKGAQANPAQTVYPNLPTQGQ</sequence>
<dbReference type="AlphaFoldDB" id="A0A0A1F915"/>
<protein>
    <submittedName>
        <fullName evidence="2">Uncharacterized protein</fullName>
    </submittedName>
</protein>
<organism evidence="2 3">
    <name type="scientific">Collimonas arenae</name>
    <dbReference type="NCBI Taxonomy" id="279058"/>
    <lineage>
        <taxon>Bacteria</taxon>
        <taxon>Pseudomonadati</taxon>
        <taxon>Pseudomonadota</taxon>
        <taxon>Betaproteobacteria</taxon>
        <taxon>Burkholderiales</taxon>
        <taxon>Oxalobacteraceae</taxon>
        <taxon>Collimonas</taxon>
    </lineage>
</organism>
<feature type="compositionally biased region" description="Polar residues" evidence="1">
    <location>
        <begin position="40"/>
        <end position="54"/>
    </location>
</feature>
<dbReference type="HOGENOM" id="CLU_3042290_0_0_4"/>
<dbReference type="Proteomes" id="UP000030302">
    <property type="component" value="Chromosome"/>
</dbReference>
<proteinExistence type="predicted"/>
<dbReference type="RefSeq" id="WP_156117437.1">
    <property type="nucleotide sequence ID" value="NZ_CP009962.1"/>
</dbReference>
<dbReference type="STRING" id="279058.LT85_1016"/>
<evidence type="ECO:0000313" key="3">
    <source>
        <dbReference type="Proteomes" id="UP000030302"/>
    </source>
</evidence>
<name>A0A0A1F915_9BURK</name>
<keyword evidence="3" id="KW-1185">Reference proteome</keyword>
<feature type="compositionally biased region" description="Low complexity" evidence="1">
    <location>
        <begin position="10"/>
        <end position="19"/>
    </location>
</feature>
<gene>
    <name evidence="2" type="ORF">LT85_1016</name>
</gene>
<evidence type="ECO:0000256" key="1">
    <source>
        <dbReference type="SAM" id="MobiDB-lite"/>
    </source>
</evidence>
<reference evidence="3" key="1">
    <citation type="journal article" date="2014" name="Soil Biol. Biochem.">
        <title>Structure and function of bacterial communities in ageing soils: Insights from the Mendocino ecological staircase.</title>
        <authorList>
            <person name="Uroz S."/>
            <person name="Tech J.J."/>
            <person name="Sawaya N.A."/>
            <person name="Frey-Klett P."/>
            <person name="Leveau J.H.J."/>
        </authorList>
    </citation>
    <scope>NUCLEOTIDE SEQUENCE [LARGE SCALE GENOMIC DNA]</scope>
    <source>
        <strain evidence="3">Cal35</strain>
    </source>
</reference>
<evidence type="ECO:0000313" key="2">
    <source>
        <dbReference type="EMBL" id="AIY40174.1"/>
    </source>
</evidence>
<feature type="region of interest" description="Disordered" evidence="1">
    <location>
        <begin position="1"/>
        <end position="54"/>
    </location>
</feature>
<dbReference type="EMBL" id="CP009962">
    <property type="protein sequence ID" value="AIY40174.1"/>
    <property type="molecule type" value="Genomic_DNA"/>
</dbReference>